<keyword evidence="2" id="KW-0722">Serine protease inhibitor</keyword>
<keyword evidence="3" id="KW-1015">Disulfide bond</keyword>
<keyword evidence="4" id="KW-0812">Transmembrane</keyword>
<keyword evidence="4" id="KW-0472">Membrane</keyword>
<dbReference type="Gene3D" id="4.10.410.10">
    <property type="entry name" value="Pancreatic trypsin inhibitor Kunitz domain"/>
    <property type="match status" value="3"/>
</dbReference>
<evidence type="ECO:0000259" key="5">
    <source>
        <dbReference type="PROSITE" id="PS50279"/>
    </source>
</evidence>
<dbReference type="InterPro" id="IPR036880">
    <property type="entry name" value="Kunitz_BPTI_sf"/>
</dbReference>
<dbReference type="SUPFAM" id="SSF57362">
    <property type="entry name" value="BPTI-like"/>
    <property type="match status" value="3"/>
</dbReference>
<keyword evidence="7" id="KW-1185">Reference proteome</keyword>
<dbReference type="AlphaFoldDB" id="A0A553PQD2"/>
<accession>A0A553PQD2</accession>
<comment type="caution">
    <text evidence="6">The sequence shown here is derived from an EMBL/GenBank/DDBJ whole genome shotgun (WGS) entry which is preliminary data.</text>
</comment>
<gene>
    <name evidence="6" type="ORF">TCAL_05108</name>
</gene>
<feature type="domain" description="BPTI/Kunitz inhibitor" evidence="5">
    <location>
        <begin position="271"/>
        <end position="321"/>
    </location>
</feature>
<dbReference type="InterPro" id="IPR050098">
    <property type="entry name" value="TFPI/VKTCI-like"/>
</dbReference>
<dbReference type="PANTHER" id="PTHR10083:SF374">
    <property type="entry name" value="BPTI_KUNITZ INHIBITOR DOMAIN-CONTAINING PROTEIN"/>
    <property type="match status" value="1"/>
</dbReference>
<feature type="domain" description="BPTI/Kunitz inhibitor" evidence="5">
    <location>
        <begin position="413"/>
        <end position="469"/>
    </location>
</feature>
<feature type="non-terminal residue" evidence="6">
    <location>
        <position position="634"/>
    </location>
</feature>
<dbReference type="Proteomes" id="UP000318571">
    <property type="component" value="Chromosome 6"/>
</dbReference>
<sequence length="634" mass="72395">MRTYCGSRPTMDIKHYFKYGLIVVASVTCCLELLLLPRHLLRKARHYVDDSSQNLFTFPLAHCPCSRTLPRPQNASTVPFNATTCSRDAFVRGDGQQVVSFSFYGDVHTKVAVQKGYFEGIRGNLDLMAQFYPNWIMRVYFDLATNDPVLSDLCDLACQYEVLDICHVAQLPGAPMVDARQVFAMNWRFFPTLDPQLSHPYMSVFRPAGKVRSNWEDPPVSTHKTSSELAQSGKMVSSKSALSYLLLTNVSLIYGLGLLKPGLIKSDPDPCLEPKQDKVCPEKGIHFYFDNQTQTCEQYKNETCGDSVNTFKTMSICREICHPHLNATLPITLVDSSPGKTNCSVPAKKQGIDCGVYQSNPRWTFDPNLGRCVLHPFGGCREADRWFATKEECHETCPQASDAILEWDRPLFCYGQPFVPGEIVTCQENENVFFYDFETGQCQPYLYGGCSGPQTQNFFQTVEECEKMCDLVRRPVDLYASRDLDSRFSLREQAAVQEWLDSDEPMHIMRDHPRHKIEILGAAWGTHLKRKNARGRWIKSWIKILNDTEAWASRQSKGPDQVILRRYVWPWARRSSIQHDSYFCRDYRGTIPFPTEREMSVNNFVAAAVKSNGTLVKKCPKKCRPEAHPDWEFC</sequence>
<evidence type="ECO:0000313" key="7">
    <source>
        <dbReference type="Proteomes" id="UP000318571"/>
    </source>
</evidence>
<feature type="transmembrane region" description="Helical" evidence="4">
    <location>
        <begin position="16"/>
        <end position="36"/>
    </location>
</feature>
<keyword evidence="1" id="KW-0646">Protease inhibitor</keyword>
<dbReference type="InterPro" id="IPR002223">
    <property type="entry name" value="Kunitz_BPTI"/>
</dbReference>
<evidence type="ECO:0000256" key="4">
    <source>
        <dbReference type="SAM" id="Phobius"/>
    </source>
</evidence>
<dbReference type="GO" id="GO:0004867">
    <property type="term" value="F:serine-type endopeptidase inhibitor activity"/>
    <property type="evidence" value="ECO:0007669"/>
    <property type="project" value="UniProtKB-KW"/>
</dbReference>
<dbReference type="SMART" id="SM00131">
    <property type="entry name" value="KU"/>
    <property type="match status" value="3"/>
</dbReference>
<name>A0A553PQD2_TIGCA</name>
<dbReference type="Pfam" id="PF00014">
    <property type="entry name" value="Kunitz_BPTI"/>
    <property type="match status" value="3"/>
</dbReference>
<proteinExistence type="predicted"/>
<dbReference type="PANTHER" id="PTHR10083">
    <property type="entry name" value="KUNITZ-TYPE PROTEASE INHIBITOR-RELATED"/>
    <property type="match status" value="1"/>
</dbReference>
<keyword evidence="4" id="KW-1133">Transmembrane helix</keyword>
<dbReference type="GO" id="GO:0005615">
    <property type="term" value="C:extracellular space"/>
    <property type="evidence" value="ECO:0007669"/>
    <property type="project" value="TreeGrafter"/>
</dbReference>
<protein>
    <recommendedName>
        <fullName evidence="5">BPTI/Kunitz inhibitor domain-containing protein</fullName>
    </recommendedName>
</protein>
<feature type="domain" description="BPTI/Kunitz inhibitor" evidence="5">
    <location>
        <begin position="343"/>
        <end position="397"/>
    </location>
</feature>
<organism evidence="6 7">
    <name type="scientific">Tigriopus californicus</name>
    <name type="common">Marine copepod</name>
    <dbReference type="NCBI Taxonomy" id="6832"/>
    <lineage>
        <taxon>Eukaryota</taxon>
        <taxon>Metazoa</taxon>
        <taxon>Ecdysozoa</taxon>
        <taxon>Arthropoda</taxon>
        <taxon>Crustacea</taxon>
        <taxon>Multicrustacea</taxon>
        <taxon>Hexanauplia</taxon>
        <taxon>Copepoda</taxon>
        <taxon>Harpacticoida</taxon>
        <taxon>Harpacticidae</taxon>
        <taxon>Tigriopus</taxon>
    </lineage>
</organism>
<evidence type="ECO:0000256" key="3">
    <source>
        <dbReference type="ARBA" id="ARBA00023157"/>
    </source>
</evidence>
<evidence type="ECO:0000313" key="6">
    <source>
        <dbReference type="EMBL" id="TRY79883.1"/>
    </source>
</evidence>
<evidence type="ECO:0000256" key="1">
    <source>
        <dbReference type="ARBA" id="ARBA00022690"/>
    </source>
</evidence>
<reference evidence="6 7" key="1">
    <citation type="journal article" date="2018" name="Nat. Ecol. Evol.">
        <title>Genomic signatures of mitonuclear coevolution across populations of Tigriopus californicus.</title>
        <authorList>
            <person name="Barreto F.S."/>
            <person name="Watson E.T."/>
            <person name="Lima T.G."/>
            <person name="Willett C.S."/>
            <person name="Edmands S."/>
            <person name="Li W."/>
            <person name="Burton R.S."/>
        </authorList>
    </citation>
    <scope>NUCLEOTIDE SEQUENCE [LARGE SCALE GENOMIC DNA]</scope>
    <source>
        <strain evidence="6 7">San Diego</strain>
    </source>
</reference>
<dbReference type="CDD" id="cd00109">
    <property type="entry name" value="Kunitz-type"/>
    <property type="match status" value="1"/>
</dbReference>
<dbReference type="PROSITE" id="PS50279">
    <property type="entry name" value="BPTI_KUNITZ_2"/>
    <property type="match status" value="3"/>
</dbReference>
<evidence type="ECO:0000256" key="2">
    <source>
        <dbReference type="ARBA" id="ARBA00022900"/>
    </source>
</evidence>
<dbReference type="EMBL" id="VCGU01000002">
    <property type="protein sequence ID" value="TRY79883.1"/>
    <property type="molecule type" value="Genomic_DNA"/>
</dbReference>